<dbReference type="Proteomes" id="UP001519460">
    <property type="component" value="Unassembled WGS sequence"/>
</dbReference>
<name>A0ABD0LAF3_9CAEN</name>
<evidence type="ECO:0000313" key="1">
    <source>
        <dbReference type="EMBL" id="KAK7496195.1"/>
    </source>
</evidence>
<protein>
    <submittedName>
        <fullName evidence="1">Uncharacterized protein</fullName>
    </submittedName>
</protein>
<dbReference type="AlphaFoldDB" id="A0ABD0LAF3"/>
<dbReference type="EMBL" id="JACVVK020000069">
    <property type="protein sequence ID" value="KAK7496195.1"/>
    <property type="molecule type" value="Genomic_DNA"/>
</dbReference>
<sequence>MNPSKLALSMSAVDRWLPTCATESVQFRLTVTKSSTVPLYGLARNVMCGRFGQNKYAPQLLCLTQRVRMRERLKSSLSLSVSV</sequence>
<keyword evidence="2" id="KW-1185">Reference proteome</keyword>
<proteinExistence type="predicted"/>
<accession>A0ABD0LAF3</accession>
<gene>
    <name evidence="1" type="ORF">BaRGS_00012605</name>
</gene>
<evidence type="ECO:0000313" key="2">
    <source>
        <dbReference type="Proteomes" id="UP001519460"/>
    </source>
</evidence>
<reference evidence="1 2" key="1">
    <citation type="journal article" date="2023" name="Sci. Data">
        <title>Genome assembly of the Korean intertidal mud-creeper Batillaria attramentaria.</title>
        <authorList>
            <person name="Patra A.K."/>
            <person name="Ho P.T."/>
            <person name="Jun S."/>
            <person name="Lee S.J."/>
            <person name="Kim Y."/>
            <person name="Won Y.J."/>
        </authorList>
    </citation>
    <scope>NUCLEOTIDE SEQUENCE [LARGE SCALE GENOMIC DNA]</scope>
    <source>
        <strain evidence="1">Wonlab-2016</strain>
    </source>
</reference>
<organism evidence="1 2">
    <name type="scientific">Batillaria attramentaria</name>
    <dbReference type="NCBI Taxonomy" id="370345"/>
    <lineage>
        <taxon>Eukaryota</taxon>
        <taxon>Metazoa</taxon>
        <taxon>Spiralia</taxon>
        <taxon>Lophotrochozoa</taxon>
        <taxon>Mollusca</taxon>
        <taxon>Gastropoda</taxon>
        <taxon>Caenogastropoda</taxon>
        <taxon>Sorbeoconcha</taxon>
        <taxon>Cerithioidea</taxon>
        <taxon>Batillariidae</taxon>
        <taxon>Batillaria</taxon>
    </lineage>
</organism>
<comment type="caution">
    <text evidence="1">The sequence shown here is derived from an EMBL/GenBank/DDBJ whole genome shotgun (WGS) entry which is preliminary data.</text>
</comment>